<proteinExistence type="predicted"/>
<dbReference type="SMART" id="SM00267">
    <property type="entry name" value="GGDEF"/>
    <property type="match status" value="1"/>
</dbReference>
<dbReference type="EMBL" id="BSOR01000001">
    <property type="protein sequence ID" value="GLR62666.1"/>
    <property type="molecule type" value="Genomic_DNA"/>
</dbReference>
<evidence type="ECO:0000313" key="6">
    <source>
        <dbReference type="Proteomes" id="UP001156682"/>
    </source>
</evidence>
<dbReference type="PANTHER" id="PTHR45138:SF9">
    <property type="entry name" value="DIGUANYLATE CYCLASE DGCM-RELATED"/>
    <property type="match status" value="1"/>
</dbReference>
<keyword evidence="6" id="KW-1185">Reference proteome</keyword>
<organism evidence="5 6">
    <name type="scientific">Marinospirillum insulare</name>
    <dbReference type="NCBI Taxonomy" id="217169"/>
    <lineage>
        <taxon>Bacteria</taxon>
        <taxon>Pseudomonadati</taxon>
        <taxon>Pseudomonadota</taxon>
        <taxon>Gammaproteobacteria</taxon>
        <taxon>Oceanospirillales</taxon>
        <taxon>Oceanospirillaceae</taxon>
        <taxon>Marinospirillum</taxon>
    </lineage>
</organism>
<dbReference type="SUPFAM" id="SSF55073">
    <property type="entry name" value="Nucleotide cyclase"/>
    <property type="match status" value="1"/>
</dbReference>
<keyword evidence="3" id="KW-1133">Transmembrane helix</keyword>
<dbReference type="InterPro" id="IPR043128">
    <property type="entry name" value="Rev_trsase/Diguanyl_cyclase"/>
</dbReference>
<accession>A0ABQ5ZTA6</accession>
<feature type="domain" description="GGDEF" evidence="4">
    <location>
        <begin position="200"/>
        <end position="325"/>
    </location>
</feature>
<evidence type="ECO:0000259" key="4">
    <source>
        <dbReference type="PROSITE" id="PS50887"/>
    </source>
</evidence>
<reference evidence="6" key="1">
    <citation type="journal article" date="2019" name="Int. J. Syst. Evol. Microbiol.">
        <title>The Global Catalogue of Microorganisms (GCM) 10K type strain sequencing project: providing services to taxonomists for standard genome sequencing and annotation.</title>
        <authorList>
            <consortium name="The Broad Institute Genomics Platform"/>
            <consortium name="The Broad Institute Genome Sequencing Center for Infectious Disease"/>
            <person name="Wu L."/>
            <person name="Ma J."/>
        </authorList>
    </citation>
    <scope>NUCLEOTIDE SEQUENCE [LARGE SCALE GENOMIC DNA]</scope>
    <source>
        <strain evidence="6">NBRC 100033</strain>
    </source>
</reference>
<comment type="catalytic activity">
    <reaction evidence="2">
        <text>2 GTP = 3',3'-c-di-GMP + 2 diphosphate</text>
        <dbReference type="Rhea" id="RHEA:24898"/>
        <dbReference type="ChEBI" id="CHEBI:33019"/>
        <dbReference type="ChEBI" id="CHEBI:37565"/>
        <dbReference type="ChEBI" id="CHEBI:58805"/>
        <dbReference type="EC" id="2.7.7.65"/>
    </reaction>
</comment>
<feature type="transmembrane region" description="Helical" evidence="3">
    <location>
        <begin position="139"/>
        <end position="157"/>
    </location>
</feature>
<evidence type="ECO:0000256" key="2">
    <source>
        <dbReference type="ARBA" id="ARBA00034247"/>
    </source>
</evidence>
<dbReference type="PROSITE" id="PS50887">
    <property type="entry name" value="GGDEF"/>
    <property type="match status" value="1"/>
</dbReference>
<dbReference type="InterPro" id="IPR029787">
    <property type="entry name" value="Nucleotide_cyclase"/>
</dbReference>
<feature type="transmembrane region" description="Helical" evidence="3">
    <location>
        <begin position="35"/>
        <end position="56"/>
    </location>
</feature>
<dbReference type="InterPro" id="IPR000160">
    <property type="entry name" value="GGDEF_dom"/>
</dbReference>
<protein>
    <recommendedName>
        <fullName evidence="1">diguanylate cyclase</fullName>
        <ecNumber evidence="1">2.7.7.65</ecNumber>
    </recommendedName>
</protein>
<keyword evidence="3" id="KW-0812">Transmembrane</keyword>
<evidence type="ECO:0000256" key="3">
    <source>
        <dbReference type="SAM" id="Phobius"/>
    </source>
</evidence>
<keyword evidence="3" id="KW-0472">Membrane</keyword>
<comment type="caution">
    <text evidence="5">The sequence shown here is derived from an EMBL/GenBank/DDBJ whole genome shotgun (WGS) entry which is preliminary data.</text>
</comment>
<sequence length="325" mass="36711">MSSEVNPTYPRASASLYLVLSLGLGALAFKVYLSGYYQAILLPTLLTPIFIALGSWRWHTANRYTHDPAAVTALLALGLLLLFQPETSTNITQWHWIAFCYPLLAFYLLPTALSLAFCLLLLAGLLHLRLHSHSIEDQLTFSGQFLLLMFIACFYAISNLLKIKQLEHLVGLDKVTGFFNRRHLTQRLNAEVSRARATKKPLALLLVELNQYPEIQKELGQLLADNFIREASKLCKLNCRTGDEAYRYDEQTLLLLIPNTTINGALVLRSRLYQHLLQELTSDLGPLDVIITPLELQIGEQVADLEMRIANSCYHSLSDRVEDKL</sequence>
<feature type="transmembrane region" description="Helical" evidence="3">
    <location>
        <begin position="12"/>
        <end position="29"/>
    </location>
</feature>
<name>A0ABQ5ZTA6_9GAMM</name>
<dbReference type="NCBIfam" id="TIGR00254">
    <property type="entry name" value="GGDEF"/>
    <property type="match status" value="1"/>
</dbReference>
<dbReference type="Gene3D" id="3.30.70.270">
    <property type="match status" value="1"/>
</dbReference>
<evidence type="ECO:0000256" key="1">
    <source>
        <dbReference type="ARBA" id="ARBA00012528"/>
    </source>
</evidence>
<dbReference type="RefSeq" id="WP_027850101.1">
    <property type="nucleotide sequence ID" value="NZ_BSOR01000001.1"/>
</dbReference>
<feature type="transmembrane region" description="Helical" evidence="3">
    <location>
        <begin position="104"/>
        <end position="127"/>
    </location>
</feature>
<dbReference type="PANTHER" id="PTHR45138">
    <property type="entry name" value="REGULATORY COMPONENTS OF SENSORY TRANSDUCTION SYSTEM"/>
    <property type="match status" value="1"/>
</dbReference>
<gene>
    <name evidence="5" type="ORF">GCM10007878_01010</name>
</gene>
<dbReference type="Proteomes" id="UP001156682">
    <property type="component" value="Unassembled WGS sequence"/>
</dbReference>
<evidence type="ECO:0000313" key="5">
    <source>
        <dbReference type="EMBL" id="GLR62666.1"/>
    </source>
</evidence>
<dbReference type="EC" id="2.7.7.65" evidence="1"/>
<dbReference type="InterPro" id="IPR050469">
    <property type="entry name" value="Diguanylate_Cyclase"/>
</dbReference>
<dbReference type="Pfam" id="PF00990">
    <property type="entry name" value="GGDEF"/>
    <property type="match status" value="1"/>
</dbReference>
<feature type="transmembrane region" description="Helical" evidence="3">
    <location>
        <begin position="68"/>
        <end position="84"/>
    </location>
</feature>